<keyword evidence="5" id="KW-0539">Nucleus</keyword>
<feature type="compositionally biased region" description="Polar residues" evidence="7">
    <location>
        <begin position="16"/>
        <end position="30"/>
    </location>
</feature>
<comment type="subcellular location">
    <subcellularLocation>
        <location evidence="1">Nucleus</location>
    </subcellularLocation>
</comment>
<dbReference type="Gene3D" id="3.30.730.10">
    <property type="entry name" value="AP2/ERF domain"/>
    <property type="match status" value="1"/>
</dbReference>
<feature type="region of interest" description="Disordered" evidence="7">
    <location>
        <begin position="1"/>
        <end position="38"/>
    </location>
</feature>
<evidence type="ECO:0000256" key="7">
    <source>
        <dbReference type="SAM" id="MobiDB-lite"/>
    </source>
</evidence>
<dbReference type="FunFam" id="3.30.730.10:FF:000001">
    <property type="entry name" value="Ethylene-responsive transcription factor 2"/>
    <property type="match status" value="1"/>
</dbReference>
<organism evidence="9 10">
    <name type="scientific">Corchorus capsularis</name>
    <name type="common">Jute</name>
    <dbReference type="NCBI Taxonomy" id="210143"/>
    <lineage>
        <taxon>Eukaryota</taxon>
        <taxon>Viridiplantae</taxon>
        <taxon>Streptophyta</taxon>
        <taxon>Embryophyta</taxon>
        <taxon>Tracheophyta</taxon>
        <taxon>Spermatophyta</taxon>
        <taxon>Magnoliopsida</taxon>
        <taxon>eudicotyledons</taxon>
        <taxon>Gunneridae</taxon>
        <taxon>Pentapetalae</taxon>
        <taxon>rosids</taxon>
        <taxon>malvids</taxon>
        <taxon>Malvales</taxon>
        <taxon>Malvaceae</taxon>
        <taxon>Grewioideae</taxon>
        <taxon>Apeibeae</taxon>
        <taxon>Corchorus</taxon>
    </lineage>
</organism>
<evidence type="ECO:0000259" key="8">
    <source>
        <dbReference type="PROSITE" id="PS51032"/>
    </source>
</evidence>
<dbReference type="SMART" id="SM00380">
    <property type="entry name" value="AP2"/>
    <property type="match status" value="1"/>
</dbReference>
<evidence type="ECO:0000256" key="4">
    <source>
        <dbReference type="ARBA" id="ARBA00023163"/>
    </source>
</evidence>
<comment type="caution">
    <text evidence="9">The sequence shown here is derived from an EMBL/GenBank/DDBJ whole genome shotgun (WGS) entry which is preliminary data.</text>
</comment>
<reference evidence="9 10" key="1">
    <citation type="submission" date="2013-09" db="EMBL/GenBank/DDBJ databases">
        <title>Corchorus capsularis genome sequencing.</title>
        <authorList>
            <person name="Alam M."/>
            <person name="Haque M.S."/>
            <person name="Islam M.S."/>
            <person name="Emdad E.M."/>
            <person name="Islam M.M."/>
            <person name="Ahmed B."/>
            <person name="Halim A."/>
            <person name="Hossen Q.M.M."/>
            <person name="Hossain M.Z."/>
            <person name="Ahmed R."/>
            <person name="Khan M.M."/>
            <person name="Islam R."/>
            <person name="Rashid M.M."/>
            <person name="Khan S.A."/>
            <person name="Rahman M.S."/>
            <person name="Alam M."/>
        </authorList>
    </citation>
    <scope>NUCLEOTIDE SEQUENCE [LARGE SCALE GENOMIC DNA]</scope>
    <source>
        <strain evidence="10">cv. CVL-1</strain>
        <tissue evidence="9">Whole seedling</tissue>
    </source>
</reference>
<dbReference type="GO" id="GO:0003700">
    <property type="term" value="F:DNA-binding transcription factor activity"/>
    <property type="evidence" value="ECO:0007669"/>
    <property type="project" value="InterPro"/>
</dbReference>
<dbReference type="InterPro" id="IPR016177">
    <property type="entry name" value="DNA-bd_dom_sf"/>
</dbReference>
<dbReference type="STRING" id="210143.A0A1R3HP13"/>
<evidence type="ECO:0000256" key="1">
    <source>
        <dbReference type="ARBA" id="ARBA00004123"/>
    </source>
</evidence>
<evidence type="ECO:0000313" key="9">
    <source>
        <dbReference type="EMBL" id="OMO72022.1"/>
    </source>
</evidence>
<evidence type="ECO:0000256" key="6">
    <source>
        <dbReference type="ARBA" id="ARBA00024343"/>
    </source>
</evidence>
<dbReference type="Proteomes" id="UP000188268">
    <property type="component" value="Unassembled WGS sequence"/>
</dbReference>
<keyword evidence="3" id="KW-0238">DNA-binding</keyword>
<feature type="domain" description="AP2/ERF" evidence="8">
    <location>
        <begin position="97"/>
        <end position="155"/>
    </location>
</feature>
<keyword evidence="2" id="KW-0805">Transcription regulation</keyword>
<evidence type="ECO:0000256" key="2">
    <source>
        <dbReference type="ARBA" id="ARBA00023015"/>
    </source>
</evidence>
<evidence type="ECO:0000256" key="5">
    <source>
        <dbReference type="ARBA" id="ARBA00023242"/>
    </source>
</evidence>
<dbReference type="Gramene" id="OMO72022">
    <property type="protein sequence ID" value="OMO72022"/>
    <property type="gene ID" value="CCACVL1_17981"/>
</dbReference>
<dbReference type="AlphaFoldDB" id="A0A1R3HP13"/>
<dbReference type="InterPro" id="IPR036955">
    <property type="entry name" value="AP2/ERF_dom_sf"/>
</dbReference>
<dbReference type="OMA" id="KEMSFEN"/>
<dbReference type="PROSITE" id="PS51032">
    <property type="entry name" value="AP2_ERF"/>
    <property type="match status" value="1"/>
</dbReference>
<dbReference type="GO" id="GO:0005634">
    <property type="term" value="C:nucleus"/>
    <property type="evidence" value="ECO:0007669"/>
    <property type="project" value="UniProtKB-SubCell"/>
</dbReference>
<dbReference type="EMBL" id="AWWV01011494">
    <property type="protein sequence ID" value="OMO72022.1"/>
    <property type="molecule type" value="Genomic_DNA"/>
</dbReference>
<dbReference type="InterPro" id="IPR044808">
    <property type="entry name" value="ERF_plant"/>
</dbReference>
<accession>A0A1R3HP13</accession>
<evidence type="ECO:0000256" key="3">
    <source>
        <dbReference type="ARBA" id="ARBA00023125"/>
    </source>
</evidence>
<dbReference type="InterPro" id="IPR001471">
    <property type="entry name" value="AP2/ERF_dom"/>
</dbReference>
<comment type="similarity">
    <text evidence="6">Belongs to the AP2/ERF transcription factor family. ERF subfamily.</text>
</comment>
<dbReference type="OrthoDB" id="670255at2759"/>
<feature type="region of interest" description="Disordered" evidence="7">
    <location>
        <begin position="69"/>
        <end position="97"/>
    </location>
</feature>
<proteinExistence type="inferred from homology"/>
<dbReference type="PRINTS" id="PR00367">
    <property type="entry name" value="ETHRSPELEMNT"/>
</dbReference>
<feature type="compositionally biased region" description="Low complexity" evidence="7">
    <location>
        <begin position="1"/>
        <end position="15"/>
    </location>
</feature>
<name>A0A1R3HP13_COCAP</name>
<evidence type="ECO:0000313" key="10">
    <source>
        <dbReference type="Proteomes" id="UP000188268"/>
    </source>
</evidence>
<dbReference type="GO" id="GO:0009873">
    <property type="term" value="P:ethylene-activated signaling pathway"/>
    <property type="evidence" value="ECO:0007669"/>
    <property type="project" value="InterPro"/>
</dbReference>
<dbReference type="CDD" id="cd00018">
    <property type="entry name" value="AP2"/>
    <property type="match status" value="1"/>
</dbReference>
<dbReference type="Pfam" id="PF00847">
    <property type="entry name" value="AP2"/>
    <property type="match status" value="1"/>
</dbReference>
<sequence length="237" mass="27084">MDSSYFQYPYSQFSPDQSSNSNSYVSQENLSLDPFNYPYNNNNQPLQLPFNENDSEEMLLLGVLNQAPARSDEHEVSSESNSSEEESARENNNNNISYRGVRRRPWGKFAAEIRDSTRNGVRVWLGTFDTAEAAALAYDQAALAMRGSMAILNFPMEKVYESLQEMNYGFQEGFSPVLTMKKRHSLKSKRGMKMMKKVKKEKEIIRMENVVVLEDLGTDYLEELLSISESSSSSTLW</sequence>
<keyword evidence="10" id="KW-1185">Reference proteome</keyword>
<dbReference type="SUPFAM" id="SSF54171">
    <property type="entry name" value="DNA-binding domain"/>
    <property type="match status" value="1"/>
</dbReference>
<keyword evidence="4" id="KW-0804">Transcription</keyword>
<dbReference type="GO" id="GO:0003677">
    <property type="term" value="F:DNA binding"/>
    <property type="evidence" value="ECO:0007669"/>
    <property type="project" value="UniProtKB-KW"/>
</dbReference>
<dbReference type="PANTHER" id="PTHR31190:SF314">
    <property type="entry name" value="ETHYLENE-RESPONSIVE TRANSCRIPTION FACTOR ERF094"/>
    <property type="match status" value="1"/>
</dbReference>
<gene>
    <name evidence="9" type="ORF">CCACVL1_17981</name>
</gene>
<dbReference type="PANTHER" id="PTHR31190">
    <property type="entry name" value="DNA-BINDING DOMAIN"/>
    <property type="match status" value="1"/>
</dbReference>
<protein>
    <recommendedName>
        <fullName evidence="8">AP2/ERF domain-containing protein</fullName>
    </recommendedName>
</protein>